<accession>A0A562SY04</accession>
<evidence type="ECO:0000313" key="5">
    <source>
        <dbReference type="EMBL" id="TWI85784.1"/>
    </source>
</evidence>
<feature type="domain" description="HTH araC/xylS-type" evidence="4">
    <location>
        <begin position="203"/>
        <end position="301"/>
    </location>
</feature>
<gene>
    <name evidence="5" type="ORF">IQ13_0953</name>
</gene>
<dbReference type="SUPFAM" id="SSF51215">
    <property type="entry name" value="Regulatory protein AraC"/>
    <property type="match status" value="1"/>
</dbReference>
<evidence type="ECO:0000259" key="4">
    <source>
        <dbReference type="PROSITE" id="PS01124"/>
    </source>
</evidence>
<organism evidence="5 6">
    <name type="scientific">Lacibacter cauensis</name>
    <dbReference type="NCBI Taxonomy" id="510947"/>
    <lineage>
        <taxon>Bacteria</taxon>
        <taxon>Pseudomonadati</taxon>
        <taxon>Bacteroidota</taxon>
        <taxon>Chitinophagia</taxon>
        <taxon>Chitinophagales</taxon>
        <taxon>Chitinophagaceae</taxon>
        <taxon>Lacibacter</taxon>
    </lineage>
</organism>
<evidence type="ECO:0000313" key="6">
    <source>
        <dbReference type="Proteomes" id="UP000316167"/>
    </source>
</evidence>
<evidence type="ECO:0000256" key="3">
    <source>
        <dbReference type="ARBA" id="ARBA00023163"/>
    </source>
</evidence>
<dbReference type="GO" id="GO:0043565">
    <property type="term" value="F:sequence-specific DNA binding"/>
    <property type="evidence" value="ECO:0007669"/>
    <property type="project" value="InterPro"/>
</dbReference>
<dbReference type="Proteomes" id="UP000316167">
    <property type="component" value="Unassembled WGS sequence"/>
</dbReference>
<sequence length="309" mass="36906">MKVNTNIFEVEDVVADLTMRLFKFSKNKYAVELLMDIGSYTDIPSYFFENSLHCTDFYEIVFFKKGNGYLELDQQRIAIDRNVIVFISPFQKRRWFVDKSKIECCFLFFQDRFLSKFFLDKLFTFRLQYFYNKVSPLFLKTADDESLRIFDVLQDLLREIKKIRSDSEHITRALLYFLLIKLNRAYAERYQLSEETKENTTAYRFKQLLTNHINQHRDIEYYAGKLAVSRVTLNKCIKAQFGMNVSEMINEFLLVEIKNRLLYSELSVKEIAYELHFSAPNHLSRFFKMLTGLSPKDFRNAYQNGMSVF</sequence>
<dbReference type="AlphaFoldDB" id="A0A562SY04"/>
<keyword evidence="3" id="KW-0804">Transcription</keyword>
<name>A0A562SY04_9BACT</name>
<dbReference type="PANTHER" id="PTHR43280:SF32">
    <property type="entry name" value="TRANSCRIPTIONAL REGULATORY PROTEIN"/>
    <property type="match status" value="1"/>
</dbReference>
<dbReference type="Gene3D" id="1.10.10.60">
    <property type="entry name" value="Homeodomain-like"/>
    <property type="match status" value="1"/>
</dbReference>
<dbReference type="InterPro" id="IPR009057">
    <property type="entry name" value="Homeodomain-like_sf"/>
</dbReference>
<evidence type="ECO:0000256" key="2">
    <source>
        <dbReference type="ARBA" id="ARBA00023125"/>
    </source>
</evidence>
<comment type="caution">
    <text evidence="5">The sequence shown here is derived from an EMBL/GenBank/DDBJ whole genome shotgun (WGS) entry which is preliminary data.</text>
</comment>
<dbReference type="PROSITE" id="PS01124">
    <property type="entry name" value="HTH_ARAC_FAMILY_2"/>
    <property type="match status" value="1"/>
</dbReference>
<protein>
    <submittedName>
        <fullName evidence="5">AraC-like DNA-binding protein</fullName>
    </submittedName>
</protein>
<dbReference type="SMART" id="SM00342">
    <property type="entry name" value="HTH_ARAC"/>
    <property type="match status" value="1"/>
</dbReference>
<dbReference type="PANTHER" id="PTHR43280">
    <property type="entry name" value="ARAC-FAMILY TRANSCRIPTIONAL REGULATOR"/>
    <property type="match status" value="1"/>
</dbReference>
<reference evidence="5 6" key="1">
    <citation type="journal article" date="2015" name="Stand. Genomic Sci.">
        <title>Genomic Encyclopedia of Bacterial and Archaeal Type Strains, Phase III: the genomes of soil and plant-associated and newly described type strains.</title>
        <authorList>
            <person name="Whitman W.B."/>
            <person name="Woyke T."/>
            <person name="Klenk H.P."/>
            <person name="Zhou Y."/>
            <person name="Lilburn T.G."/>
            <person name="Beck B.J."/>
            <person name="De Vos P."/>
            <person name="Vandamme P."/>
            <person name="Eisen J.A."/>
            <person name="Garrity G."/>
            <person name="Hugenholtz P."/>
            <person name="Kyrpides N.C."/>
        </authorList>
    </citation>
    <scope>NUCLEOTIDE SEQUENCE [LARGE SCALE GENOMIC DNA]</scope>
    <source>
        <strain evidence="5 6">CGMCC 1.7271</strain>
    </source>
</reference>
<dbReference type="InterPro" id="IPR037923">
    <property type="entry name" value="HTH-like"/>
</dbReference>
<dbReference type="EMBL" id="VLLE01000002">
    <property type="protein sequence ID" value="TWI85784.1"/>
    <property type="molecule type" value="Genomic_DNA"/>
</dbReference>
<keyword evidence="6" id="KW-1185">Reference proteome</keyword>
<evidence type="ECO:0000256" key="1">
    <source>
        <dbReference type="ARBA" id="ARBA00023015"/>
    </source>
</evidence>
<dbReference type="Pfam" id="PF12833">
    <property type="entry name" value="HTH_18"/>
    <property type="match status" value="1"/>
</dbReference>
<dbReference type="GO" id="GO:0003700">
    <property type="term" value="F:DNA-binding transcription factor activity"/>
    <property type="evidence" value="ECO:0007669"/>
    <property type="project" value="InterPro"/>
</dbReference>
<dbReference type="InterPro" id="IPR018060">
    <property type="entry name" value="HTH_AraC"/>
</dbReference>
<proteinExistence type="predicted"/>
<keyword evidence="2 5" id="KW-0238">DNA-binding</keyword>
<keyword evidence="1" id="KW-0805">Transcription regulation</keyword>
<dbReference type="SUPFAM" id="SSF46689">
    <property type="entry name" value="Homeodomain-like"/>
    <property type="match status" value="1"/>
</dbReference>